<dbReference type="InterPro" id="IPR001646">
    <property type="entry name" value="5peptide_repeat"/>
</dbReference>
<dbReference type="InterPro" id="IPR051082">
    <property type="entry name" value="Pentapeptide-BTB/POZ_domain"/>
</dbReference>
<gene>
    <name evidence="2" type="ORF">HEP81_04227</name>
</gene>
<sequence length="287" mass="30049">MDREVPHLGDFALILRVFSGFQDDLSEGAAILRPGARLTSRSVGAGGGRVAAIVSGGVQHGPMVSGTTGGSRVGQGARRPELRLPPLEPWAGDGLEPDGDYDGLEFADADLTGQDAAGARFMDCALRGCAVDGTKLRHARVLDTALTGFRGVGTDLSEATLRDVELTDPRLGGTQLHGAVLERVVVRGGKIDYLNLRMARLRDVVFESCVLVEPDFGGARLERVEFVDCALKGADFTGATLKDVDLRGAAPLEIARGLDRLSGAVIGTGQLLDLAPVLAAALGIRVE</sequence>
<feature type="region of interest" description="Disordered" evidence="1">
    <location>
        <begin position="61"/>
        <end position="89"/>
    </location>
</feature>
<dbReference type="KEGG" id="sgf:HEP81_04227"/>
<dbReference type="PANTHER" id="PTHR14136:SF17">
    <property type="entry name" value="BTB_POZ DOMAIN-CONTAINING PROTEIN KCTD9"/>
    <property type="match status" value="1"/>
</dbReference>
<reference evidence="2 3" key="1">
    <citation type="submission" date="2020-04" db="EMBL/GenBank/DDBJ databases">
        <title>Characterization and engineering of Streptomyces griseofuscus DSM40191 as a potential heterologous host for expression of BGCs.</title>
        <authorList>
            <person name="Gren T."/>
            <person name="Whitford C.M."/>
            <person name="Mohite O.S."/>
            <person name="Joergensen T.S."/>
            <person name="Nielsen J.B."/>
            <person name="Lee S.Y."/>
            <person name="Weber T."/>
        </authorList>
    </citation>
    <scope>NUCLEOTIDE SEQUENCE [LARGE SCALE GENOMIC DNA]</scope>
    <source>
        <strain evidence="2 3">DSM 40191</strain>
    </source>
</reference>
<proteinExistence type="predicted"/>
<dbReference type="Pfam" id="PF13599">
    <property type="entry name" value="Pentapeptide_4"/>
    <property type="match status" value="1"/>
</dbReference>
<dbReference type="PANTHER" id="PTHR14136">
    <property type="entry name" value="BTB_POZ DOMAIN-CONTAINING PROTEIN KCTD9"/>
    <property type="match status" value="1"/>
</dbReference>
<dbReference type="Gene3D" id="2.160.20.80">
    <property type="entry name" value="E3 ubiquitin-protein ligase SopA"/>
    <property type="match status" value="1"/>
</dbReference>
<protein>
    <submittedName>
        <fullName evidence="2">Pentapeptide repeats (9 copies)</fullName>
    </submittedName>
</protein>
<evidence type="ECO:0000313" key="2">
    <source>
        <dbReference type="EMBL" id="QNT94504.1"/>
    </source>
</evidence>
<organism evidence="2 3">
    <name type="scientific">Streptomyces griseofuscus</name>
    <dbReference type="NCBI Taxonomy" id="146922"/>
    <lineage>
        <taxon>Bacteria</taxon>
        <taxon>Bacillati</taxon>
        <taxon>Actinomycetota</taxon>
        <taxon>Actinomycetes</taxon>
        <taxon>Kitasatosporales</taxon>
        <taxon>Streptomycetaceae</taxon>
        <taxon>Streptomyces</taxon>
    </lineage>
</organism>
<dbReference type="SUPFAM" id="SSF141571">
    <property type="entry name" value="Pentapeptide repeat-like"/>
    <property type="match status" value="1"/>
</dbReference>
<evidence type="ECO:0000256" key="1">
    <source>
        <dbReference type="SAM" id="MobiDB-lite"/>
    </source>
</evidence>
<dbReference type="Pfam" id="PF00805">
    <property type="entry name" value="Pentapeptide"/>
    <property type="match status" value="1"/>
</dbReference>
<dbReference type="AlphaFoldDB" id="A0A7H1Q2H4"/>
<evidence type="ECO:0000313" key="3">
    <source>
        <dbReference type="Proteomes" id="UP000516422"/>
    </source>
</evidence>
<dbReference type="Proteomes" id="UP000516422">
    <property type="component" value="Chromosome"/>
</dbReference>
<accession>A0A7H1Q2H4</accession>
<name>A0A7H1Q2H4_9ACTN</name>
<dbReference type="EMBL" id="CP051006">
    <property type="protein sequence ID" value="QNT94504.1"/>
    <property type="molecule type" value="Genomic_DNA"/>
</dbReference>